<dbReference type="EMBL" id="ADBJ01000039">
    <property type="protein sequence ID" value="EFA77818.1"/>
    <property type="molecule type" value="Genomic_DNA"/>
</dbReference>
<comment type="caution">
    <text evidence="1">The sequence shown here is derived from an EMBL/GenBank/DDBJ whole genome shotgun (WGS) entry which is preliminary data.</text>
</comment>
<name>D3BL84_HETP5</name>
<dbReference type="AlphaFoldDB" id="D3BL84"/>
<reference evidence="1 2" key="1">
    <citation type="journal article" date="2011" name="Genome Res.">
        <title>Phylogeny-wide analysis of social amoeba genomes highlights ancient origins for complex intercellular communication.</title>
        <authorList>
            <person name="Heidel A.J."/>
            <person name="Lawal H.M."/>
            <person name="Felder M."/>
            <person name="Schilde C."/>
            <person name="Helps N.R."/>
            <person name="Tunggal B."/>
            <person name="Rivero F."/>
            <person name="John U."/>
            <person name="Schleicher M."/>
            <person name="Eichinger L."/>
            <person name="Platzer M."/>
            <person name="Noegel A.A."/>
            <person name="Schaap P."/>
            <person name="Gloeckner G."/>
        </authorList>
    </citation>
    <scope>NUCLEOTIDE SEQUENCE [LARGE SCALE GENOMIC DNA]</scope>
    <source>
        <strain evidence="2">ATCC 26659 / Pp 5 / PN500</strain>
    </source>
</reference>
<dbReference type="RefSeq" id="XP_020429946.1">
    <property type="nucleotide sequence ID" value="XM_020580113.1"/>
</dbReference>
<evidence type="ECO:0000313" key="2">
    <source>
        <dbReference type="Proteomes" id="UP000001396"/>
    </source>
</evidence>
<dbReference type="OMA" id="ITQKNCA"/>
<dbReference type="PANTHER" id="PTHR41752">
    <property type="entry name" value="PROFILIN"/>
    <property type="match status" value="1"/>
</dbReference>
<organism evidence="1 2">
    <name type="scientific">Heterostelium pallidum (strain ATCC 26659 / Pp 5 / PN500)</name>
    <name type="common">Cellular slime mold</name>
    <name type="synonym">Polysphondylium pallidum</name>
    <dbReference type="NCBI Taxonomy" id="670386"/>
    <lineage>
        <taxon>Eukaryota</taxon>
        <taxon>Amoebozoa</taxon>
        <taxon>Evosea</taxon>
        <taxon>Eumycetozoa</taxon>
        <taxon>Dictyostelia</taxon>
        <taxon>Acytosteliales</taxon>
        <taxon>Acytosteliaceae</taxon>
        <taxon>Heterostelium</taxon>
    </lineage>
</organism>
<dbReference type="PANTHER" id="PTHR41752:SF1">
    <property type="entry name" value="PROFILIN"/>
    <property type="match status" value="1"/>
</dbReference>
<sequence>MRIEPAAFKKTKDELTELIALFESGNRVISTGITLGDINYEVHRYFEEMIVGRKAEEAEGEGIALIKVPVKSAATNTDSGQSIYMLATYKLPTLSSKIIPMMKEYCAEYTV</sequence>
<dbReference type="Gene3D" id="3.30.450.30">
    <property type="entry name" value="Dynein light chain 2a, cytoplasmic"/>
    <property type="match status" value="1"/>
</dbReference>
<gene>
    <name evidence="1" type="ORF">PPL_09316</name>
</gene>
<evidence type="ECO:0000313" key="1">
    <source>
        <dbReference type="EMBL" id="EFA77818.1"/>
    </source>
</evidence>
<dbReference type="Proteomes" id="UP000001396">
    <property type="component" value="Unassembled WGS sequence"/>
</dbReference>
<dbReference type="GeneID" id="31364791"/>
<dbReference type="InterPro" id="IPR036140">
    <property type="entry name" value="PFN_sf"/>
</dbReference>
<proteinExistence type="predicted"/>
<dbReference type="InParanoid" id="D3BL84"/>
<protein>
    <submittedName>
        <fullName evidence="1">Uncharacterized protein</fullName>
    </submittedName>
</protein>
<dbReference type="SUPFAM" id="SSF55770">
    <property type="entry name" value="Profilin (actin-binding protein)"/>
    <property type="match status" value="1"/>
</dbReference>
<keyword evidence="2" id="KW-1185">Reference proteome</keyword>
<accession>D3BL84</accession>